<dbReference type="OMA" id="NVKRMAV"/>
<dbReference type="PROSITE" id="PS00086">
    <property type="entry name" value="CYTOCHROME_P450"/>
    <property type="match status" value="1"/>
</dbReference>
<dbReference type="GeneID" id="19276738"/>
<dbReference type="GO" id="GO:0020037">
    <property type="term" value="F:heme binding"/>
    <property type="evidence" value="ECO:0007669"/>
    <property type="project" value="InterPro"/>
</dbReference>
<protein>
    <recommendedName>
        <fullName evidence="10">Cytochrome P450</fullName>
    </recommendedName>
</protein>
<dbReference type="eggNOG" id="KOG0157">
    <property type="taxonomic scope" value="Eukaryota"/>
</dbReference>
<dbReference type="OrthoDB" id="1470350at2759"/>
<dbReference type="HOGENOM" id="CLU_001570_5_11_1"/>
<feature type="binding site" description="axial binding residue" evidence="6">
    <location>
        <position position="398"/>
    </location>
    <ligand>
        <name>heme</name>
        <dbReference type="ChEBI" id="CHEBI:30413"/>
    </ligand>
    <ligandPart>
        <name>Fe</name>
        <dbReference type="ChEBI" id="CHEBI:18248"/>
    </ligandPart>
</feature>
<keyword evidence="5 6" id="KW-0408">Iron</keyword>
<evidence type="ECO:0000256" key="2">
    <source>
        <dbReference type="ARBA" id="ARBA00010617"/>
    </source>
</evidence>
<evidence type="ECO:0000256" key="1">
    <source>
        <dbReference type="ARBA" id="ARBA00001971"/>
    </source>
</evidence>
<keyword evidence="9" id="KW-1185">Reference proteome</keyword>
<evidence type="ECO:0000256" key="3">
    <source>
        <dbReference type="ARBA" id="ARBA00022617"/>
    </source>
</evidence>
<dbReference type="PRINTS" id="PR00463">
    <property type="entry name" value="EP450I"/>
</dbReference>
<dbReference type="InterPro" id="IPR036396">
    <property type="entry name" value="Cyt_P450_sf"/>
</dbReference>
<evidence type="ECO:0008006" key="10">
    <source>
        <dbReference type="Google" id="ProtNLM"/>
    </source>
</evidence>
<dbReference type="Gene3D" id="1.10.630.10">
    <property type="entry name" value="Cytochrome P450"/>
    <property type="match status" value="1"/>
</dbReference>
<dbReference type="RefSeq" id="XP_007838497.1">
    <property type="nucleotide sequence ID" value="XM_007840306.1"/>
</dbReference>
<dbReference type="GO" id="GO:0005506">
    <property type="term" value="F:iron ion binding"/>
    <property type="evidence" value="ECO:0007669"/>
    <property type="project" value="InterPro"/>
</dbReference>
<keyword evidence="4 6" id="KW-0479">Metal-binding</keyword>
<dbReference type="KEGG" id="pfy:PFICI_11725"/>
<dbReference type="Pfam" id="PF00067">
    <property type="entry name" value="p450"/>
    <property type="match status" value="1"/>
</dbReference>
<keyword evidence="3 6" id="KW-0349">Heme</keyword>
<keyword evidence="7" id="KW-0503">Monooxygenase</keyword>
<evidence type="ECO:0000256" key="4">
    <source>
        <dbReference type="ARBA" id="ARBA00022723"/>
    </source>
</evidence>
<evidence type="ECO:0000313" key="8">
    <source>
        <dbReference type="EMBL" id="ETS76338.1"/>
    </source>
</evidence>
<proteinExistence type="inferred from homology"/>
<dbReference type="STRING" id="1229662.W3WR69"/>
<dbReference type="InterPro" id="IPR017972">
    <property type="entry name" value="Cyt_P450_CS"/>
</dbReference>
<gene>
    <name evidence="8" type="ORF">PFICI_11725</name>
</gene>
<name>W3WR69_PESFW</name>
<dbReference type="PANTHER" id="PTHR24305:SF166">
    <property type="entry name" value="CYTOCHROME P450 12A4, MITOCHONDRIAL-RELATED"/>
    <property type="match status" value="1"/>
</dbReference>
<comment type="similarity">
    <text evidence="2 7">Belongs to the cytochrome P450 family.</text>
</comment>
<dbReference type="GO" id="GO:0004497">
    <property type="term" value="F:monooxygenase activity"/>
    <property type="evidence" value="ECO:0007669"/>
    <property type="project" value="UniProtKB-KW"/>
</dbReference>
<keyword evidence="7" id="KW-0560">Oxidoreductase</keyword>
<dbReference type="AlphaFoldDB" id="W3WR69"/>
<organism evidence="8 9">
    <name type="scientific">Pestalotiopsis fici (strain W106-1 / CGMCC3.15140)</name>
    <dbReference type="NCBI Taxonomy" id="1229662"/>
    <lineage>
        <taxon>Eukaryota</taxon>
        <taxon>Fungi</taxon>
        <taxon>Dikarya</taxon>
        <taxon>Ascomycota</taxon>
        <taxon>Pezizomycotina</taxon>
        <taxon>Sordariomycetes</taxon>
        <taxon>Xylariomycetidae</taxon>
        <taxon>Amphisphaeriales</taxon>
        <taxon>Sporocadaceae</taxon>
        <taxon>Pestalotiopsis</taxon>
    </lineage>
</organism>
<dbReference type="InterPro" id="IPR002401">
    <property type="entry name" value="Cyt_P450_E_grp-I"/>
</dbReference>
<evidence type="ECO:0000256" key="6">
    <source>
        <dbReference type="PIRSR" id="PIRSR602401-1"/>
    </source>
</evidence>
<evidence type="ECO:0000313" key="9">
    <source>
        <dbReference type="Proteomes" id="UP000030651"/>
    </source>
</evidence>
<dbReference type="InterPro" id="IPR050121">
    <property type="entry name" value="Cytochrome_P450_monoxygenase"/>
</dbReference>
<accession>W3WR69</accession>
<evidence type="ECO:0000256" key="5">
    <source>
        <dbReference type="ARBA" id="ARBA00023004"/>
    </source>
</evidence>
<sequence length="450" mass="50133">MAKWQHVVGATPSGLYRVFLGPFDCVIPKTPQAIVEIMSQYAFEKPALNREGLVRSLGVGLVVAEGDVHRFQRRIFNPIFGLNRNRRLVPQVWPIALILREKIEDLVKKSRGSVVLDVHSLTMATTLDIVGITTLGVNFDSIRNPSDSILQAYEMVYPSPDNPSLIDQVVGIIFATLVPPRLLFKLPLRSIRQYHKGMRMLRSFYLTQIRQKRKEIENTSFDDTEPREKDILSALIASGLKDDKELLSHVLTTMAAGHDTTAVTLDWAIYRLSRHPEVQDRLRAEIQILRADQSLDTIPSLDAINSMPYLRAFVMEVLRFYPAVPLIGRVAASSTTVGGVVIAKGQGVLVSPYAINRQKDLWGEDAHEFDVGRWEASPTGGAKSAQALYTFSGGPRICVGKDLALISIKVLLVVLVERFCFEEVVPGFHPPFQKDTTLKAQGLKVKVSVV</sequence>
<evidence type="ECO:0000256" key="7">
    <source>
        <dbReference type="RuleBase" id="RU000461"/>
    </source>
</evidence>
<dbReference type="PANTHER" id="PTHR24305">
    <property type="entry name" value="CYTOCHROME P450"/>
    <property type="match status" value="1"/>
</dbReference>
<dbReference type="Proteomes" id="UP000030651">
    <property type="component" value="Unassembled WGS sequence"/>
</dbReference>
<dbReference type="EMBL" id="KI912117">
    <property type="protein sequence ID" value="ETS76338.1"/>
    <property type="molecule type" value="Genomic_DNA"/>
</dbReference>
<dbReference type="InterPro" id="IPR001128">
    <property type="entry name" value="Cyt_P450"/>
</dbReference>
<dbReference type="PRINTS" id="PR00385">
    <property type="entry name" value="P450"/>
</dbReference>
<dbReference type="FunCoup" id="W3WR69">
    <property type="interactions" value="1490"/>
</dbReference>
<reference evidence="9" key="1">
    <citation type="journal article" date="2015" name="BMC Genomics">
        <title>Genomic and transcriptomic analysis of the endophytic fungus Pestalotiopsis fici reveals its lifestyle and high potential for synthesis of natural products.</title>
        <authorList>
            <person name="Wang X."/>
            <person name="Zhang X."/>
            <person name="Liu L."/>
            <person name="Xiang M."/>
            <person name="Wang W."/>
            <person name="Sun X."/>
            <person name="Che Y."/>
            <person name="Guo L."/>
            <person name="Liu G."/>
            <person name="Guo L."/>
            <person name="Wang C."/>
            <person name="Yin W.B."/>
            <person name="Stadler M."/>
            <person name="Zhang X."/>
            <person name="Liu X."/>
        </authorList>
    </citation>
    <scope>NUCLEOTIDE SEQUENCE [LARGE SCALE GENOMIC DNA]</scope>
    <source>
        <strain evidence="9">W106-1 / CGMCC3.15140</strain>
    </source>
</reference>
<dbReference type="InParanoid" id="W3WR69"/>
<dbReference type="SUPFAM" id="SSF48264">
    <property type="entry name" value="Cytochrome P450"/>
    <property type="match status" value="1"/>
</dbReference>
<dbReference type="GO" id="GO:0016705">
    <property type="term" value="F:oxidoreductase activity, acting on paired donors, with incorporation or reduction of molecular oxygen"/>
    <property type="evidence" value="ECO:0007669"/>
    <property type="project" value="InterPro"/>
</dbReference>
<comment type="cofactor">
    <cofactor evidence="1 6">
        <name>heme</name>
        <dbReference type="ChEBI" id="CHEBI:30413"/>
    </cofactor>
</comment>